<proteinExistence type="predicted"/>
<name>A0A859FBJ6_9BACI</name>
<sequence length="269" mass="31990">MEGTSMFSLETYLKDKYRRQMQVESKGWIKHDVHVDVLKHLLIEDREYVECLVHEVKVRMEHDHVYMEQQKIHRAVIVEKDQVLDDYEVISSNIEVEMEPKDRQDPLERVYYDRVKAVQYAEMWWDGRNPQYHAFTNDCTNFISQCLRAGGAPMRGMPSREQGWWYDGNLWSFSWSVAHSMMWYLKSSRTGLRASEKQDVRELSEGDIICYDFDGNGRFQHTTIIVAFTADGEALVNAHTSDSRMRHWSYEDSTAWTENCRYVFFHIED</sequence>
<protein>
    <submittedName>
        <fullName evidence="2">Amidase domain-containing protein</fullName>
    </submittedName>
</protein>
<dbReference type="AlphaFoldDB" id="A0A859FBJ6"/>
<gene>
    <name evidence="2" type="ORF">FLK61_28265</name>
</gene>
<dbReference type="EMBL" id="CP041372">
    <property type="protein sequence ID" value="QKS70639.1"/>
    <property type="molecule type" value="Genomic_DNA"/>
</dbReference>
<organism evidence="2 3">
    <name type="scientific">Paenalkalicoccus suaedae</name>
    <dbReference type="NCBI Taxonomy" id="2592382"/>
    <lineage>
        <taxon>Bacteria</taxon>
        <taxon>Bacillati</taxon>
        <taxon>Bacillota</taxon>
        <taxon>Bacilli</taxon>
        <taxon>Bacillales</taxon>
        <taxon>Bacillaceae</taxon>
        <taxon>Paenalkalicoccus</taxon>
    </lineage>
</organism>
<dbReference type="InterPro" id="IPR024301">
    <property type="entry name" value="Amidase_6"/>
</dbReference>
<evidence type="ECO:0000259" key="1">
    <source>
        <dbReference type="Pfam" id="PF12671"/>
    </source>
</evidence>
<accession>A0A859FBJ6</accession>
<dbReference type="PANTHER" id="PTHR40032:SF1">
    <property type="entry name" value="EXPORTED PROTEIN"/>
    <property type="match status" value="1"/>
</dbReference>
<evidence type="ECO:0000313" key="2">
    <source>
        <dbReference type="EMBL" id="QKS70639.1"/>
    </source>
</evidence>
<dbReference type="PANTHER" id="PTHR40032">
    <property type="entry name" value="EXPORTED PROTEIN-RELATED"/>
    <property type="match status" value="1"/>
</dbReference>
<evidence type="ECO:0000313" key="3">
    <source>
        <dbReference type="Proteomes" id="UP000318138"/>
    </source>
</evidence>
<dbReference type="Pfam" id="PF12671">
    <property type="entry name" value="Amidase_6"/>
    <property type="match status" value="1"/>
</dbReference>
<dbReference type="KEGG" id="psua:FLK61_28265"/>
<keyword evidence="3" id="KW-1185">Reference proteome</keyword>
<reference evidence="3" key="1">
    <citation type="submission" date="2019-07" db="EMBL/GenBank/DDBJ databases">
        <title>Bacillus alkalisoli sp. nov. isolated from saline soil.</title>
        <authorList>
            <person name="Sun J.-Q."/>
            <person name="Xu L."/>
        </authorList>
    </citation>
    <scope>NUCLEOTIDE SEQUENCE [LARGE SCALE GENOMIC DNA]</scope>
    <source>
        <strain evidence="3">M4U3P1</strain>
    </source>
</reference>
<dbReference type="Proteomes" id="UP000318138">
    <property type="component" value="Chromosome"/>
</dbReference>
<feature type="domain" description="Putative amidase" evidence="1">
    <location>
        <begin position="112"/>
        <end position="257"/>
    </location>
</feature>